<dbReference type="NCBIfam" id="NF041014">
    <property type="entry name" value="pilin_ComGG_2"/>
    <property type="match status" value="1"/>
</dbReference>
<feature type="transmembrane region" description="Helical" evidence="2">
    <location>
        <begin position="6"/>
        <end position="29"/>
    </location>
</feature>
<dbReference type="EMBL" id="JAFREL020000007">
    <property type="protein sequence ID" value="MEO1773144.1"/>
    <property type="molecule type" value="Genomic_DNA"/>
</dbReference>
<gene>
    <name evidence="3" type="ORF">JZO67_005128</name>
</gene>
<evidence type="ECO:0000313" key="4">
    <source>
        <dbReference type="Proteomes" id="UP000664357"/>
    </source>
</evidence>
<reference evidence="3 4" key="1">
    <citation type="submission" date="2024-02" db="EMBL/GenBank/DDBJ databases">
        <title>The Genome Sequence of Enterococcus sp. DIV0159.</title>
        <authorList>
            <person name="Earl A."/>
            <person name="Manson A."/>
            <person name="Gilmore M."/>
            <person name="Sanders J."/>
            <person name="Shea T."/>
            <person name="Howe W."/>
            <person name="Livny J."/>
            <person name="Cuomo C."/>
            <person name="Neafsey D."/>
            <person name="Birren B."/>
        </authorList>
    </citation>
    <scope>NUCLEOTIDE SEQUENCE [LARGE SCALE GENOMIC DNA]</scope>
    <source>
        <strain evidence="3 4">665A</strain>
    </source>
</reference>
<feature type="region of interest" description="Disordered" evidence="1">
    <location>
        <begin position="101"/>
        <end position="124"/>
    </location>
</feature>
<dbReference type="InterPro" id="IPR047665">
    <property type="entry name" value="ComGG_streptococcus-type"/>
</dbReference>
<protein>
    <recommendedName>
        <fullName evidence="5">Late competence protein ComGG</fullName>
    </recommendedName>
</protein>
<name>A0ABV0EWV8_9ENTE</name>
<organism evidence="3 4">
    <name type="scientific">Candidatus Enterococcus ferrettii</name>
    <dbReference type="NCBI Taxonomy" id="2815324"/>
    <lineage>
        <taxon>Bacteria</taxon>
        <taxon>Bacillati</taxon>
        <taxon>Bacillota</taxon>
        <taxon>Bacilli</taxon>
        <taxon>Lactobacillales</taxon>
        <taxon>Enterococcaceae</taxon>
        <taxon>Enterococcus</taxon>
    </lineage>
</organism>
<keyword evidence="2" id="KW-1133">Transmembrane helix</keyword>
<dbReference type="Proteomes" id="UP000664357">
    <property type="component" value="Unassembled WGS sequence"/>
</dbReference>
<evidence type="ECO:0000256" key="1">
    <source>
        <dbReference type="SAM" id="MobiDB-lite"/>
    </source>
</evidence>
<sequence>MNKRGGILISVLLFIFLFSFLVLQLLFTYRQTADFSKRTIQLYQAKIAKEEFLIVYQPLKEEQGTWLFDQGDLSYEKKKDTVKICVTIQGKMYTFSEKIAKETSQSAGNSTNKKETTEGNLRNP</sequence>
<keyword evidence="4" id="KW-1185">Reference proteome</keyword>
<proteinExistence type="predicted"/>
<comment type="caution">
    <text evidence="3">The sequence shown here is derived from an EMBL/GenBank/DDBJ whole genome shotgun (WGS) entry which is preliminary data.</text>
</comment>
<evidence type="ECO:0008006" key="5">
    <source>
        <dbReference type="Google" id="ProtNLM"/>
    </source>
</evidence>
<evidence type="ECO:0000256" key="2">
    <source>
        <dbReference type="SAM" id="Phobius"/>
    </source>
</evidence>
<keyword evidence="2" id="KW-0472">Membrane</keyword>
<accession>A0ABV0EWV8</accession>
<evidence type="ECO:0000313" key="3">
    <source>
        <dbReference type="EMBL" id="MEO1773144.1"/>
    </source>
</evidence>
<dbReference type="RefSeq" id="WP_207701162.1">
    <property type="nucleotide sequence ID" value="NZ_JAFREL020000007.1"/>
</dbReference>
<keyword evidence="2" id="KW-0812">Transmembrane</keyword>
<feature type="compositionally biased region" description="Polar residues" evidence="1">
    <location>
        <begin position="102"/>
        <end position="111"/>
    </location>
</feature>